<name>A0A4V1M6L5_9BACT</name>
<dbReference type="PROSITE" id="PS51257">
    <property type="entry name" value="PROKAR_LIPOPROTEIN"/>
    <property type="match status" value="1"/>
</dbReference>
<evidence type="ECO:0000259" key="7">
    <source>
        <dbReference type="PROSITE" id="PS52015"/>
    </source>
</evidence>
<feature type="region of interest" description="Disordered" evidence="5">
    <location>
        <begin position="144"/>
        <end position="168"/>
    </location>
</feature>
<evidence type="ECO:0000256" key="2">
    <source>
        <dbReference type="ARBA" id="ARBA00022692"/>
    </source>
</evidence>
<keyword evidence="6" id="KW-0732">Signal</keyword>
<dbReference type="InterPro" id="IPR006260">
    <property type="entry name" value="TonB/TolA_C"/>
</dbReference>
<keyword evidence="2" id="KW-0812">Transmembrane</keyword>
<evidence type="ECO:0000256" key="3">
    <source>
        <dbReference type="ARBA" id="ARBA00022989"/>
    </source>
</evidence>
<organism evidence="8 9">
    <name type="scientific">Oleiharenicola lentus</name>
    <dbReference type="NCBI Taxonomy" id="2508720"/>
    <lineage>
        <taxon>Bacteria</taxon>
        <taxon>Pseudomonadati</taxon>
        <taxon>Verrucomicrobiota</taxon>
        <taxon>Opitutia</taxon>
        <taxon>Opitutales</taxon>
        <taxon>Opitutaceae</taxon>
        <taxon>Oleiharenicola</taxon>
    </lineage>
</organism>
<evidence type="ECO:0000256" key="4">
    <source>
        <dbReference type="ARBA" id="ARBA00023136"/>
    </source>
</evidence>
<keyword evidence="9" id="KW-1185">Reference proteome</keyword>
<dbReference type="SUPFAM" id="SSF74653">
    <property type="entry name" value="TolA/TonB C-terminal domain"/>
    <property type="match status" value="1"/>
</dbReference>
<evidence type="ECO:0000256" key="6">
    <source>
        <dbReference type="SAM" id="SignalP"/>
    </source>
</evidence>
<sequence>MKQHALPLLALSLLLGACSSFRSPPPVAQRTVPPAVRTENKVTAFGEFPSYDPRGQYFKLYTQRREYEVGLKGRAVVDVIVNADGTVQDAVIFESSGDDDYDQMAIRLYKNSRYSLRLSPGDPAPYVVRKEFVTRRVVHTEGSRFLSDANKDTTPRPMGEGAKHWTDK</sequence>
<dbReference type="GO" id="GO:0016020">
    <property type="term" value="C:membrane"/>
    <property type="evidence" value="ECO:0007669"/>
    <property type="project" value="UniProtKB-SubCell"/>
</dbReference>
<comment type="caution">
    <text evidence="8">The sequence shown here is derived from an EMBL/GenBank/DDBJ whole genome shotgun (WGS) entry which is preliminary data.</text>
</comment>
<dbReference type="RefSeq" id="WP_129047184.1">
    <property type="nucleotide sequence ID" value="NZ_SDHX01000001.1"/>
</dbReference>
<evidence type="ECO:0000313" key="8">
    <source>
        <dbReference type="EMBL" id="RXK55819.1"/>
    </source>
</evidence>
<dbReference type="Pfam" id="PF03544">
    <property type="entry name" value="TonB_C"/>
    <property type="match status" value="1"/>
</dbReference>
<dbReference type="NCBIfam" id="TIGR01352">
    <property type="entry name" value="tonB_Cterm"/>
    <property type="match status" value="1"/>
</dbReference>
<evidence type="ECO:0000313" key="9">
    <source>
        <dbReference type="Proteomes" id="UP000290218"/>
    </source>
</evidence>
<evidence type="ECO:0000256" key="1">
    <source>
        <dbReference type="ARBA" id="ARBA00004167"/>
    </source>
</evidence>
<reference evidence="8 9" key="1">
    <citation type="submission" date="2019-01" db="EMBL/GenBank/DDBJ databases">
        <title>Lacunisphaera sp. strain TWA-58.</title>
        <authorList>
            <person name="Chen W.-M."/>
        </authorList>
    </citation>
    <scope>NUCLEOTIDE SEQUENCE [LARGE SCALE GENOMIC DNA]</scope>
    <source>
        <strain evidence="8 9">TWA-58</strain>
    </source>
</reference>
<keyword evidence="3" id="KW-1133">Transmembrane helix</keyword>
<feature type="domain" description="TonB C-terminal" evidence="7">
    <location>
        <begin position="47"/>
        <end position="141"/>
    </location>
</feature>
<dbReference type="GO" id="GO:0055085">
    <property type="term" value="P:transmembrane transport"/>
    <property type="evidence" value="ECO:0007669"/>
    <property type="project" value="InterPro"/>
</dbReference>
<accession>A0A4V1M6L5</accession>
<dbReference type="PROSITE" id="PS52015">
    <property type="entry name" value="TONB_CTD"/>
    <property type="match status" value="1"/>
</dbReference>
<feature type="chain" id="PRO_5020442319" evidence="6">
    <location>
        <begin position="29"/>
        <end position="168"/>
    </location>
</feature>
<dbReference type="EMBL" id="SDHX01000001">
    <property type="protein sequence ID" value="RXK55819.1"/>
    <property type="molecule type" value="Genomic_DNA"/>
</dbReference>
<keyword evidence="4" id="KW-0472">Membrane</keyword>
<dbReference type="Gene3D" id="3.30.1150.10">
    <property type="match status" value="1"/>
</dbReference>
<protein>
    <submittedName>
        <fullName evidence="8">Energy transducer TonB</fullName>
    </submittedName>
</protein>
<dbReference type="AlphaFoldDB" id="A0A4V1M6L5"/>
<feature type="signal peptide" evidence="6">
    <location>
        <begin position="1"/>
        <end position="28"/>
    </location>
</feature>
<proteinExistence type="predicted"/>
<comment type="subcellular location">
    <subcellularLocation>
        <location evidence="1">Membrane</location>
        <topology evidence="1">Single-pass membrane protein</topology>
    </subcellularLocation>
</comment>
<dbReference type="Proteomes" id="UP000290218">
    <property type="component" value="Unassembled WGS sequence"/>
</dbReference>
<gene>
    <name evidence="8" type="ORF">ESB00_08015</name>
</gene>
<evidence type="ECO:0000256" key="5">
    <source>
        <dbReference type="SAM" id="MobiDB-lite"/>
    </source>
</evidence>
<dbReference type="InterPro" id="IPR037682">
    <property type="entry name" value="TonB_C"/>
</dbReference>